<dbReference type="Proteomes" id="UP000604046">
    <property type="component" value="Unassembled WGS sequence"/>
</dbReference>
<protein>
    <submittedName>
        <fullName evidence="1">CSMD1 protein</fullName>
    </submittedName>
</protein>
<reference evidence="1" key="1">
    <citation type="submission" date="2021-02" db="EMBL/GenBank/DDBJ databases">
        <authorList>
            <person name="Dougan E. K."/>
            <person name="Rhodes N."/>
            <person name="Thang M."/>
            <person name="Chan C."/>
        </authorList>
    </citation>
    <scope>NUCLEOTIDE SEQUENCE</scope>
</reference>
<dbReference type="OrthoDB" id="10395760at2759"/>
<evidence type="ECO:0000313" key="1">
    <source>
        <dbReference type="EMBL" id="CAE7509777.1"/>
    </source>
</evidence>
<feature type="non-terminal residue" evidence="1">
    <location>
        <position position="164"/>
    </location>
</feature>
<name>A0A812T022_9DINO</name>
<proteinExistence type="predicted"/>
<keyword evidence="2" id="KW-1185">Reference proteome</keyword>
<evidence type="ECO:0000313" key="2">
    <source>
        <dbReference type="Proteomes" id="UP000604046"/>
    </source>
</evidence>
<sequence>VCQASGFFSGTIPAVVPAVCPDPSFGDGVGSTCSNRSVGAECWAYCLKDYVGVARRYECHFNATVSAVEIQHTGEAIACEPNATTGRRLAATSACSPQSAEAAGLAQLQFTHSCASQQHDEVCLAHCSLGFTMTEETPAILVCDNGAFVGAALPTCHLGSLRLF</sequence>
<dbReference type="EMBL" id="CAJNDS010002521">
    <property type="protein sequence ID" value="CAE7509777.1"/>
    <property type="molecule type" value="Genomic_DNA"/>
</dbReference>
<gene>
    <name evidence="1" type="primary">CSMD1</name>
    <name evidence="1" type="ORF">SNAT2548_LOCUS28547</name>
</gene>
<dbReference type="AlphaFoldDB" id="A0A812T022"/>
<comment type="caution">
    <text evidence="1">The sequence shown here is derived from an EMBL/GenBank/DDBJ whole genome shotgun (WGS) entry which is preliminary data.</text>
</comment>
<organism evidence="1 2">
    <name type="scientific">Symbiodinium natans</name>
    <dbReference type="NCBI Taxonomy" id="878477"/>
    <lineage>
        <taxon>Eukaryota</taxon>
        <taxon>Sar</taxon>
        <taxon>Alveolata</taxon>
        <taxon>Dinophyceae</taxon>
        <taxon>Suessiales</taxon>
        <taxon>Symbiodiniaceae</taxon>
        <taxon>Symbiodinium</taxon>
    </lineage>
</organism>
<accession>A0A812T022</accession>